<protein>
    <submittedName>
        <fullName evidence="1">Uncharacterized protein</fullName>
    </submittedName>
</protein>
<keyword evidence="2" id="KW-1185">Reference proteome</keyword>
<evidence type="ECO:0000313" key="1">
    <source>
        <dbReference type="EMBL" id="KCZ71629.1"/>
    </source>
</evidence>
<dbReference type="EMBL" id="JMIY01000005">
    <property type="protein sequence ID" value="KCZ71629.1"/>
    <property type="molecule type" value="Genomic_DNA"/>
</dbReference>
<name>A0A062V774_9EURY</name>
<dbReference type="AlphaFoldDB" id="A0A062V774"/>
<reference evidence="1 2" key="1">
    <citation type="journal article" date="2013" name="Nature">
        <title>Anaerobic oxidation of methane coupled to nitrate reduction in a novel archaeal lineage.</title>
        <authorList>
            <person name="Haroon M.F."/>
            <person name="Hu S."/>
            <person name="Shi Y."/>
            <person name="Imelfort M."/>
            <person name="Keller J."/>
            <person name="Hugenholtz P."/>
            <person name="Yuan Z."/>
            <person name="Tyson G.W."/>
        </authorList>
    </citation>
    <scope>NUCLEOTIDE SEQUENCE [LARGE SCALE GENOMIC DNA]</scope>
    <source>
        <strain evidence="1 2">ANME-2d</strain>
    </source>
</reference>
<proteinExistence type="predicted"/>
<sequence>MAFVKPLWMRIFESLEQQVALEMQREREIKKEQEAQHELR</sequence>
<gene>
    <name evidence="1" type="ORF">ANME2D_02364</name>
</gene>
<dbReference type="RefSeq" id="WP_277812938.1">
    <property type="nucleotide sequence ID" value="NZ_JMIY01000005.1"/>
</dbReference>
<accession>A0A062V774</accession>
<dbReference type="Proteomes" id="UP000027153">
    <property type="component" value="Unassembled WGS sequence"/>
</dbReference>
<comment type="caution">
    <text evidence="1">The sequence shown here is derived from an EMBL/GenBank/DDBJ whole genome shotgun (WGS) entry which is preliminary data.</text>
</comment>
<organism evidence="1 2">
    <name type="scientific">Candidatus Methanoperedens nitratireducens</name>
    <dbReference type="NCBI Taxonomy" id="1392998"/>
    <lineage>
        <taxon>Archaea</taxon>
        <taxon>Methanobacteriati</taxon>
        <taxon>Methanobacteriota</taxon>
        <taxon>Stenosarchaea group</taxon>
        <taxon>Methanomicrobia</taxon>
        <taxon>Methanosarcinales</taxon>
        <taxon>ANME-2 cluster</taxon>
        <taxon>Candidatus Methanoperedentaceae</taxon>
        <taxon>Candidatus Methanoperedens</taxon>
    </lineage>
</organism>
<evidence type="ECO:0000313" key="2">
    <source>
        <dbReference type="Proteomes" id="UP000027153"/>
    </source>
</evidence>